<reference evidence="2 3" key="1">
    <citation type="submission" date="2023-07" db="EMBL/GenBank/DDBJ databases">
        <title>Genomic Encyclopedia of Type Strains, Phase IV (KMG-IV): sequencing the most valuable type-strain genomes for metagenomic binning, comparative biology and taxonomic classification.</title>
        <authorList>
            <person name="Goeker M."/>
        </authorList>
    </citation>
    <scope>NUCLEOTIDE SEQUENCE [LARGE SCALE GENOMIC DNA]</scope>
    <source>
        <strain evidence="2 3">DSM 19922</strain>
    </source>
</reference>
<proteinExistence type="predicted"/>
<evidence type="ECO:0000313" key="2">
    <source>
        <dbReference type="EMBL" id="MDQ0535022.1"/>
    </source>
</evidence>
<dbReference type="Gene3D" id="3.10.450.50">
    <property type="match status" value="1"/>
</dbReference>
<evidence type="ECO:0000313" key="3">
    <source>
        <dbReference type="Proteomes" id="UP001244552"/>
    </source>
</evidence>
<dbReference type="RefSeq" id="WP_209986607.1">
    <property type="nucleotide sequence ID" value="NZ_JAGINO010000019.1"/>
</dbReference>
<gene>
    <name evidence="2" type="ORF">QO018_003900</name>
</gene>
<dbReference type="InterPro" id="IPR037401">
    <property type="entry name" value="SnoaL-like"/>
</dbReference>
<keyword evidence="3" id="KW-1185">Reference proteome</keyword>
<dbReference type="SUPFAM" id="SSF54427">
    <property type="entry name" value="NTF2-like"/>
    <property type="match status" value="1"/>
</dbReference>
<name>A0ABU0MNI9_9PROT</name>
<organism evidence="2 3">
    <name type="scientific">Azospirillum picis</name>
    <dbReference type="NCBI Taxonomy" id="488438"/>
    <lineage>
        <taxon>Bacteria</taxon>
        <taxon>Pseudomonadati</taxon>
        <taxon>Pseudomonadota</taxon>
        <taxon>Alphaproteobacteria</taxon>
        <taxon>Rhodospirillales</taxon>
        <taxon>Azospirillaceae</taxon>
        <taxon>Azospirillum</taxon>
    </lineage>
</organism>
<accession>A0ABU0MNI9</accession>
<dbReference type="Proteomes" id="UP001244552">
    <property type="component" value="Unassembled WGS sequence"/>
</dbReference>
<comment type="caution">
    <text evidence="2">The sequence shown here is derived from an EMBL/GenBank/DDBJ whole genome shotgun (WGS) entry which is preliminary data.</text>
</comment>
<protein>
    <recommendedName>
        <fullName evidence="1">SnoaL-like domain-containing protein</fullName>
    </recommendedName>
</protein>
<dbReference type="EMBL" id="JAUSVU010000015">
    <property type="protein sequence ID" value="MDQ0535022.1"/>
    <property type="molecule type" value="Genomic_DNA"/>
</dbReference>
<evidence type="ECO:0000259" key="1">
    <source>
        <dbReference type="Pfam" id="PF12680"/>
    </source>
</evidence>
<dbReference type="Pfam" id="PF12680">
    <property type="entry name" value="SnoaL_2"/>
    <property type="match status" value="1"/>
</dbReference>
<sequence>MALSLPKPIAEYFAADAADGAALAECFAADAVVIDEARTHRGREAIARWKAAATAKYDYASEPVAIDGRGDRIAVTARLTGTFPGSPVNLRYAFTLAESQIAHPENACPENARPEIAHLEIVRLEIVP</sequence>
<dbReference type="InterPro" id="IPR032710">
    <property type="entry name" value="NTF2-like_dom_sf"/>
</dbReference>
<feature type="domain" description="SnoaL-like" evidence="1">
    <location>
        <begin position="14"/>
        <end position="94"/>
    </location>
</feature>